<dbReference type="KEGG" id="pnd:Pla175_24470"/>
<dbReference type="RefSeq" id="WP_145284821.1">
    <property type="nucleotide sequence ID" value="NZ_CP036291.1"/>
</dbReference>
<dbReference type="EMBL" id="CP036291">
    <property type="protein sequence ID" value="QDU89061.1"/>
    <property type="molecule type" value="Genomic_DNA"/>
</dbReference>
<dbReference type="Proteomes" id="UP000317429">
    <property type="component" value="Chromosome"/>
</dbReference>
<dbReference type="AlphaFoldDB" id="A0A518DC46"/>
<keyword evidence="2" id="KW-1185">Reference proteome</keyword>
<accession>A0A518DC46</accession>
<proteinExistence type="predicted"/>
<gene>
    <name evidence="1" type="ORF">Pla175_24470</name>
</gene>
<protein>
    <submittedName>
        <fullName evidence="1">Uncharacterized protein</fullName>
    </submittedName>
</protein>
<reference evidence="1 2" key="1">
    <citation type="submission" date="2019-02" db="EMBL/GenBank/DDBJ databases">
        <title>Deep-cultivation of Planctomycetes and their phenomic and genomic characterization uncovers novel biology.</title>
        <authorList>
            <person name="Wiegand S."/>
            <person name="Jogler M."/>
            <person name="Boedeker C."/>
            <person name="Pinto D."/>
            <person name="Vollmers J."/>
            <person name="Rivas-Marin E."/>
            <person name="Kohn T."/>
            <person name="Peeters S.H."/>
            <person name="Heuer A."/>
            <person name="Rast P."/>
            <person name="Oberbeckmann S."/>
            <person name="Bunk B."/>
            <person name="Jeske O."/>
            <person name="Meyerdierks A."/>
            <person name="Storesund J.E."/>
            <person name="Kallscheuer N."/>
            <person name="Luecker S."/>
            <person name="Lage O.M."/>
            <person name="Pohl T."/>
            <person name="Merkel B.J."/>
            <person name="Hornburger P."/>
            <person name="Mueller R.-W."/>
            <person name="Bruemmer F."/>
            <person name="Labrenz M."/>
            <person name="Spormann A.M."/>
            <person name="Op den Camp H."/>
            <person name="Overmann J."/>
            <person name="Amann R."/>
            <person name="Jetten M.S.M."/>
            <person name="Mascher T."/>
            <person name="Medema M.H."/>
            <person name="Devos D.P."/>
            <person name="Kaster A.-K."/>
            <person name="Ovreas L."/>
            <person name="Rohde M."/>
            <person name="Galperin M.Y."/>
            <person name="Jogler C."/>
        </authorList>
    </citation>
    <scope>NUCLEOTIDE SEQUENCE [LARGE SCALE GENOMIC DNA]</scope>
    <source>
        <strain evidence="1 2">Pla175</strain>
    </source>
</reference>
<evidence type="ECO:0000313" key="2">
    <source>
        <dbReference type="Proteomes" id="UP000317429"/>
    </source>
</evidence>
<organism evidence="1 2">
    <name type="scientific">Pirellulimonas nuda</name>
    <dbReference type="NCBI Taxonomy" id="2528009"/>
    <lineage>
        <taxon>Bacteria</taxon>
        <taxon>Pseudomonadati</taxon>
        <taxon>Planctomycetota</taxon>
        <taxon>Planctomycetia</taxon>
        <taxon>Pirellulales</taxon>
        <taxon>Lacipirellulaceae</taxon>
        <taxon>Pirellulimonas</taxon>
    </lineage>
</organism>
<name>A0A518DC46_9BACT</name>
<dbReference type="OrthoDB" id="281889at2"/>
<evidence type="ECO:0000313" key="1">
    <source>
        <dbReference type="EMBL" id="QDU89061.1"/>
    </source>
</evidence>
<sequence length="84" mass="9371">MSHRQLLSAVSHATGESRRTIDRLGFSLAAPLDVCHDPEPQVVLDEAYDFEEVNPLAADIAHESYLDWDDAWQARYAGVVSCEL</sequence>